<evidence type="ECO:0000256" key="1">
    <source>
        <dbReference type="ARBA" id="ARBA00022691"/>
    </source>
</evidence>
<dbReference type="SFLD" id="SFLDG01065">
    <property type="entry name" value="anaerobic_coproporphyrinogen-I"/>
    <property type="match status" value="1"/>
</dbReference>
<keyword evidence="2" id="KW-0479">Metal-binding</keyword>
<dbReference type="SFLD" id="SFLDS00029">
    <property type="entry name" value="Radical_SAM"/>
    <property type="match status" value="1"/>
</dbReference>
<dbReference type="InterPro" id="IPR006638">
    <property type="entry name" value="Elp3/MiaA/NifB-like_rSAM"/>
</dbReference>
<feature type="region of interest" description="Disordered" evidence="5">
    <location>
        <begin position="39"/>
        <end position="63"/>
    </location>
</feature>
<keyword evidence="3" id="KW-0408">Iron</keyword>
<dbReference type="PANTHER" id="PTHR13932">
    <property type="entry name" value="COPROPORPHYRINIGEN III OXIDASE"/>
    <property type="match status" value="1"/>
</dbReference>
<dbReference type="InterPro" id="IPR034505">
    <property type="entry name" value="Coproporphyrinogen-III_oxidase"/>
</dbReference>
<gene>
    <name evidence="7" type="ORF">FH039_06835</name>
</gene>
<evidence type="ECO:0000256" key="5">
    <source>
        <dbReference type="SAM" id="MobiDB-lite"/>
    </source>
</evidence>
<dbReference type="PANTHER" id="PTHR13932:SF5">
    <property type="entry name" value="RADICAL S-ADENOSYL METHIONINE DOMAIN-CONTAINING PROTEIN 1, MITOCHONDRIAL"/>
    <property type="match status" value="1"/>
</dbReference>
<keyword evidence="1" id="KW-0949">S-adenosyl-L-methionine</keyword>
<accession>A0A4Y5SKF7</accession>
<evidence type="ECO:0000259" key="6">
    <source>
        <dbReference type="PROSITE" id="PS51918"/>
    </source>
</evidence>
<proteinExistence type="predicted"/>
<evidence type="ECO:0000313" key="8">
    <source>
        <dbReference type="Proteomes" id="UP000306007"/>
    </source>
</evidence>
<dbReference type="CDD" id="cd01335">
    <property type="entry name" value="Radical_SAM"/>
    <property type="match status" value="1"/>
</dbReference>
<dbReference type="Gene3D" id="3.20.20.70">
    <property type="entry name" value="Aldolase class I"/>
    <property type="match status" value="1"/>
</dbReference>
<feature type="domain" description="Radical SAM core" evidence="6">
    <location>
        <begin position="144"/>
        <end position="360"/>
    </location>
</feature>
<name>A0A4Y5SKF7_9EURY</name>
<dbReference type="GO" id="GO:0005737">
    <property type="term" value="C:cytoplasm"/>
    <property type="evidence" value="ECO:0007669"/>
    <property type="project" value="TreeGrafter"/>
</dbReference>
<dbReference type="GO" id="GO:0003824">
    <property type="term" value="F:catalytic activity"/>
    <property type="evidence" value="ECO:0007669"/>
    <property type="project" value="InterPro"/>
</dbReference>
<dbReference type="Pfam" id="PF04055">
    <property type="entry name" value="Radical_SAM"/>
    <property type="match status" value="1"/>
</dbReference>
<dbReference type="InterPro" id="IPR058240">
    <property type="entry name" value="rSAM_sf"/>
</dbReference>
<evidence type="ECO:0000256" key="2">
    <source>
        <dbReference type="ARBA" id="ARBA00022723"/>
    </source>
</evidence>
<evidence type="ECO:0000256" key="4">
    <source>
        <dbReference type="ARBA" id="ARBA00023014"/>
    </source>
</evidence>
<keyword evidence="4" id="KW-0411">Iron-sulfur</keyword>
<dbReference type="Proteomes" id="UP000306007">
    <property type="component" value="Chromosome"/>
</dbReference>
<dbReference type="AlphaFoldDB" id="A0A4Y5SKF7"/>
<evidence type="ECO:0000313" key="7">
    <source>
        <dbReference type="EMBL" id="QDA31373.1"/>
    </source>
</evidence>
<dbReference type="InterPro" id="IPR013785">
    <property type="entry name" value="Aldolase_TIM"/>
</dbReference>
<dbReference type="InterPro" id="IPR007197">
    <property type="entry name" value="rSAM"/>
</dbReference>
<protein>
    <submittedName>
        <fullName evidence="7">Coproporphyrinogen III oxidase family protein</fullName>
    </submittedName>
</protein>
<dbReference type="PROSITE" id="PS51918">
    <property type="entry name" value="RADICAL_SAM"/>
    <property type="match status" value="1"/>
</dbReference>
<evidence type="ECO:0000256" key="3">
    <source>
        <dbReference type="ARBA" id="ARBA00023004"/>
    </source>
</evidence>
<dbReference type="GO" id="GO:0051539">
    <property type="term" value="F:4 iron, 4 sulfur cluster binding"/>
    <property type="evidence" value="ECO:0007669"/>
    <property type="project" value="TreeGrafter"/>
</dbReference>
<dbReference type="GO" id="GO:0006779">
    <property type="term" value="P:porphyrin-containing compound biosynthetic process"/>
    <property type="evidence" value="ECO:0007669"/>
    <property type="project" value="TreeGrafter"/>
</dbReference>
<dbReference type="EMBL" id="CP040846">
    <property type="protein sequence ID" value="QDA31373.1"/>
    <property type="molecule type" value="Genomic_DNA"/>
</dbReference>
<dbReference type="SMART" id="SM00729">
    <property type="entry name" value="Elp3"/>
    <property type="match status" value="1"/>
</dbReference>
<sequence>MDWEGAQPWHSPFWGSIRGHSPADGWGNIHHGLQKIHRKKQQGGSVSLRGFTPRNGPRNRWGIHDAERCPQRLRNRGNLLESCGECDHVLRPWPALGRILHVYKEPTPWGITGGRGMKWVKTHHSALSPLRRFKKPVEVSLPKLYRNRKGFVYVHVPFCLNNCRFCILYREKPSVPLDSYVNAVKRELQRFKSFKAKVVYFGGGTPTLLSGEQLGEIIDSIRGKSRPKEITVETTVREFTREKAEELVSLGVNRVSFGIQTFNEKKRLFLGRKSGLDEIIKKIELAREHFIVSIDLLYDLPYGNTLIDDIRTAIELGVDGLSIYPLEHTGYTKDYPHPSVEENERDFLKAYEILRENGYGHINMNHFTSGKDEFLYSRVFTRPWIPLLGIGCGAGGHVDFYQTFHPPGVRAYIQNPYRVMIFASESFEVERFLSGLFEGELELGECGLEEFPSLKLAIEKGWGVFDGNGFRLTPRGLFWANTLAYMMCLDYLRNRFCEFSSSSLKTESGEVV</sequence>
<dbReference type="KEGG" id="tic:FH039_06835"/>
<keyword evidence="8" id="KW-1185">Reference proteome</keyword>
<organism evidence="7 8">
    <name type="scientific">Thermococcus indicus</name>
    <dbReference type="NCBI Taxonomy" id="2586643"/>
    <lineage>
        <taxon>Archaea</taxon>
        <taxon>Methanobacteriati</taxon>
        <taxon>Methanobacteriota</taxon>
        <taxon>Thermococci</taxon>
        <taxon>Thermococcales</taxon>
        <taxon>Thermococcaceae</taxon>
        <taxon>Thermococcus</taxon>
    </lineage>
</organism>
<dbReference type="GO" id="GO:0046872">
    <property type="term" value="F:metal ion binding"/>
    <property type="evidence" value="ECO:0007669"/>
    <property type="project" value="UniProtKB-KW"/>
</dbReference>
<dbReference type="SUPFAM" id="SSF102114">
    <property type="entry name" value="Radical SAM enzymes"/>
    <property type="match status" value="1"/>
</dbReference>
<reference evidence="7 8" key="1">
    <citation type="submission" date="2019-06" db="EMBL/GenBank/DDBJ databases">
        <title>Thermococcus indicus sp. nov., a Fe(III)-reducing hyperthermophilic archaeon isolated from the Onnuri vent field of the Central Indian Ocean ridge.</title>
        <authorList>
            <person name="Lim J.K."/>
            <person name="Kim Y.J."/>
            <person name="Kwon K.K."/>
        </authorList>
    </citation>
    <scope>NUCLEOTIDE SEQUENCE [LARGE SCALE GENOMIC DNA]</scope>
    <source>
        <strain evidence="7 8">IOH1</strain>
    </source>
</reference>